<dbReference type="PANTHER" id="PTHR43797:SF2">
    <property type="entry name" value="HOMOCYSTEINE_CYSTEINE SYNTHASE"/>
    <property type="match status" value="1"/>
</dbReference>
<dbReference type="InterPro" id="IPR015421">
    <property type="entry name" value="PyrdxlP-dep_Trfase_major"/>
</dbReference>
<evidence type="ECO:0000256" key="4">
    <source>
        <dbReference type="ARBA" id="ARBA00022898"/>
    </source>
</evidence>
<keyword evidence="7" id="KW-1185">Reference proteome</keyword>
<dbReference type="RefSeq" id="WP_346242475.1">
    <property type="nucleotide sequence ID" value="NZ_JAZHYP010000007.1"/>
</dbReference>
<comment type="similarity">
    <text evidence="2 5">Belongs to the trans-sulfuration enzymes family.</text>
</comment>
<protein>
    <submittedName>
        <fullName evidence="6">O-acetylhomoserine aminocarboxypropyltransferase/cysteine synthase family protein</fullName>
    </submittedName>
</protein>
<comment type="cofactor">
    <cofactor evidence="1 5">
        <name>pyridoxal 5'-phosphate</name>
        <dbReference type="ChEBI" id="CHEBI:597326"/>
    </cofactor>
</comment>
<evidence type="ECO:0000256" key="2">
    <source>
        <dbReference type="ARBA" id="ARBA00009077"/>
    </source>
</evidence>
<organism evidence="6 7">
    <name type="scientific">Mariniflexile soesokkakense</name>
    <dbReference type="NCBI Taxonomy" id="1343160"/>
    <lineage>
        <taxon>Bacteria</taxon>
        <taxon>Pseudomonadati</taxon>
        <taxon>Bacteroidota</taxon>
        <taxon>Flavobacteriia</taxon>
        <taxon>Flavobacteriales</taxon>
        <taxon>Flavobacteriaceae</taxon>
        <taxon>Mariniflexile</taxon>
    </lineage>
</organism>
<gene>
    <name evidence="6" type="ORF">VP395_13120</name>
</gene>
<keyword evidence="4 5" id="KW-0663">Pyridoxal phosphate</keyword>
<comment type="caution">
    <text evidence="6">The sequence shown here is derived from an EMBL/GenBank/DDBJ whole genome shotgun (WGS) entry which is preliminary data.</text>
</comment>
<dbReference type="PANTHER" id="PTHR43797">
    <property type="entry name" value="HOMOCYSTEINE/CYSTEINE SYNTHASE"/>
    <property type="match status" value="1"/>
</dbReference>
<dbReference type="Proteomes" id="UP001416393">
    <property type="component" value="Unassembled WGS sequence"/>
</dbReference>
<dbReference type="CDD" id="cd00614">
    <property type="entry name" value="CGS_like"/>
    <property type="match status" value="1"/>
</dbReference>
<accession>A0ABV0AFG1</accession>
<dbReference type="InterPro" id="IPR006235">
    <property type="entry name" value="OAc-hSer/O-AcSer_sulfhydrylase"/>
</dbReference>
<dbReference type="Pfam" id="PF01053">
    <property type="entry name" value="Cys_Met_Meta_PP"/>
    <property type="match status" value="1"/>
</dbReference>
<evidence type="ECO:0000256" key="1">
    <source>
        <dbReference type="ARBA" id="ARBA00001933"/>
    </source>
</evidence>
<keyword evidence="3" id="KW-0808">Transferase</keyword>
<dbReference type="Gene3D" id="3.40.640.10">
    <property type="entry name" value="Type I PLP-dependent aspartate aminotransferase-like (Major domain)"/>
    <property type="match status" value="1"/>
</dbReference>
<reference evidence="6 7" key="1">
    <citation type="submission" date="2024-01" db="EMBL/GenBank/DDBJ databases">
        <title>Mariniflexile litorale sp. nov., isolated from the shallow sediments of the Sea of Japan.</title>
        <authorList>
            <person name="Romanenko L."/>
            <person name="Bystritskaya E."/>
            <person name="Isaeva M."/>
        </authorList>
    </citation>
    <scope>NUCLEOTIDE SEQUENCE [LARGE SCALE GENOMIC DNA]</scope>
    <source>
        <strain evidence="6 7">KCTC 32427</strain>
    </source>
</reference>
<evidence type="ECO:0000313" key="7">
    <source>
        <dbReference type="Proteomes" id="UP001416393"/>
    </source>
</evidence>
<dbReference type="InterPro" id="IPR015424">
    <property type="entry name" value="PyrdxlP-dep_Trfase"/>
</dbReference>
<evidence type="ECO:0000313" key="6">
    <source>
        <dbReference type="EMBL" id="MEN3324676.1"/>
    </source>
</evidence>
<dbReference type="PIRSF" id="PIRSF001434">
    <property type="entry name" value="CGS"/>
    <property type="match status" value="1"/>
</dbReference>
<dbReference type="InterPro" id="IPR000277">
    <property type="entry name" value="Cys/Met-Metab_PyrdxlP-dep_enz"/>
</dbReference>
<dbReference type="InterPro" id="IPR015422">
    <property type="entry name" value="PyrdxlP-dep_Trfase_small"/>
</dbReference>
<sequence length="424" mass="45039">MSTLKLATNALHAGHDTTATGGTRAVPIYQTSSYVFNNSDHAANLFSLKELGFIYTRLNNPTNQILQERLAAVEGGIGAVVFASGTSAISTGLLTLLKAGDHIVASASLYGGTYNLLKVTLPRLGITTTFVDADNPDNFASAVQENTRAFFVESLGNPKLDVLDLKSISVHAKVAGVPFIVDNTVATPALLNPIEHGANIVIHSLTKYIGGQGTSLGGAIIDAGTFDWSNGKFPEFTEPSAGYHGLVYHEALGAAAYTFKLILEGLRDFGGALSPFNAFQIIQGLETLPVRIKQHSANALELAKWLEQQPEVAWVNYPGLASSKYKDLADRYLPKGQSGIITFGAKGGFDAAKTIADNSKLFSLLANIGDTKSLIIHPASTTHQQLTDAEQDAAGAPKDLIRLSVGLEDIEDLKADLKEAFSKI</sequence>
<evidence type="ECO:0000256" key="3">
    <source>
        <dbReference type="ARBA" id="ARBA00022679"/>
    </source>
</evidence>
<evidence type="ECO:0000256" key="5">
    <source>
        <dbReference type="RuleBase" id="RU362118"/>
    </source>
</evidence>
<dbReference type="NCBIfam" id="TIGR01326">
    <property type="entry name" value="OAH_OAS_sulfhy"/>
    <property type="match status" value="1"/>
</dbReference>
<dbReference type="SUPFAM" id="SSF53383">
    <property type="entry name" value="PLP-dependent transferases"/>
    <property type="match status" value="1"/>
</dbReference>
<dbReference type="EMBL" id="JAZHYP010000007">
    <property type="protein sequence ID" value="MEN3324676.1"/>
    <property type="molecule type" value="Genomic_DNA"/>
</dbReference>
<dbReference type="Gene3D" id="3.90.1150.10">
    <property type="entry name" value="Aspartate Aminotransferase, domain 1"/>
    <property type="match status" value="1"/>
</dbReference>
<proteinExistence type="inferred from homology"/>
<name>A0ABV0AFG1_9FLAO</name>